<keyword evidence="6" id="KW-0804">Transcription</keyword>
<reference evidence="8 9" key="1">
    <citation type="submission" date="2019-09" db="EMBL/GenBank/DDBJ databases">
        <title>Ecophysiology of the spiral-shaped methanotroph Methylospira mobilis as revealed by the complete genome sequence.</title>
        <authorList>
            <person name="Oshkin I.Y."/>
            <person name="Dedysh S.N."/>
            <person name="Miroshnikov K."/>
            <person name="Danilova O.V."/>
            <person name="Hakobyan A."/>
            <person name="Liesack W."/>
        </authorList>
    </citation>
    <scope>NUCLEOTIDE SEQUENCE [LARGE SCALE GENOMIC DNA]</scope>
    <source>
        <strain evidence="8 9">Shm1</strain>
    </source>
</reference>
<dbReference type="RefSeq" id="WP_153247296.1">
    <property type="nucleotide sequence ID" value="NZ_CP044205.1"/>
</dbReference>
<dbReference type="InterPro" id="IPR004143">
    <property type="entry name" value="BPL_LPL_catalytic"/>
</dbReference>
<dbReference type="Pfam" id="PF08279">
    <property type="entry name" value="HTH_11"/>
    <property type="match status" value="1"/>
</dbReference>
<dbReference type="InterPro" id="IPR030855">
    <property type="entry name" value="Bifunct_BirA"/>
</dbReference>
<dbReference type="InterPro" id="IPR008988">
    <property type="entry name" value="Transcriptional_repressor_C"/>
</dbReference>
<dbReference type="InterPro" id="IPR013196">
    <property type="entry name" value="HTH_11"/>
</dbReference>
<keyword evidence="6" id="KW-0678">Repressor</keyword>
<dbReference type="SUPFAM" id="SSF46785">
    <property type="entry name" value="Winged helix' DNA-binding domain"/>
    <property type="match status" value="1"/>
</dbReference>
<evidence type="ECO:0000256" key="1">
    <source>
        <dbReference type="ARBA" id="ARBA00022598"/>
    </source>
</evidence>
<dbReference type="InterPro" id="IPR036390">
    <property type="entry name" value="WH_DNA-bd_sf"/>
</dbReference>
<feature type="domain" description="BPL/LPL catalytic" evidence="7">
    <location>
        <begin position="72"/>
        <end position="268"/>
    </location>
</feature>
<organism evidence="8 9">
    <name type="scientific">Candidatus Methylospira mobilis</name>
    <dbReference type="NCBI Taxonomy" id="1808979"/>
    <lineage>
        <taxon>Bacteria</taxon>
        <taxon>Pseudomonadati</taxon>
        <taxon>Pseudomonadota</taxon>
        <taxon>Gammaproteobacteria</taxon>
        <taxon>Methylococcales</taxon>
        <taxon>Methylococcaceae</taxon>
        <taxon>Candidatus Methylospira</taxon>
    </lineage>
</organism>
<accession>A0A5Q0BGR9</accession>
<evidence type="ECO:0000313" key="9">
    <source>
        <dbReference type="Proteomes" id="UP000325755"/>
    </source>
</evidence>
<dbReference type="InterPro" id="IPR003142">
    <property type="entry name" value="BPL_C"/>
</dbReference>
<dbReference type="InParanoid" id="A0A5Q0BGR9"/>
<dbReference type="EC" id="6.3.4.15" evidence="6"/>
<dbReference type="GO" id="GO:0005737">
    <property type="term" value="C:cytoplasm"/>
    <property type="evidence" value="ECO:0007669"/>
    <property type="project" value="TreeGrafter"/>
</dbReference>
<keyword evidence="4 6" id="KW-0092">Biotin</keyword>
<dbReference type="NCBIfam" id="TIGR00121">
    <property type="entry name" value="birA_ligase"/>
    <property type="match status" value="1"/>
</dbReference>
<evidence type="ECO:0000259" key="7">
    <source>
        <dbReference type="PROSITE" id="PS51733"/>
    </source>
</evidence>
<feature type="binding site" evidence="6">
    <location>
        <begin position="129"/>
        <end position="131"/>
    </location>
    <ligand>
        <name>biotin</name>
        <dbReference type="ChEBI" id="CHEBI:57586"/>
    </ligand>
</feature>
<dbReference type="InterPro" id="IPR045864">
    <property type="entry name" value="aa-tRNA-synth_II/BPL/LPL"/>
</dbReference>
<keyword evidence="1 6" id="KW-0436">Ligase</keyword>
<evidence type="ECO:0000313" key="8">
    <source>
        <dbReference type="EMBL" id="QFY41318.1"/>
    </source>
</evidence>
<dbReference type="Proteomes" id="UP000325755">
    <property type="component" value="Chromosome"/>
</dbReference>
<dbReference type="PANTHER" id="PTHR12835:SF5">
    <property type="entry name" value="BIOTIN--PROTEIN LIGASE"/>
    <property type="match status" value="1"/>
</dbReference>
<dbReference type="FunCoup" id="A0A5Q0BGR9">
    <property type="interactions" value="421"/>
</dbReference>
<dbReference type="GO" id="GO:0004077">
    <property type="term" value="F:biotin--[biotin carboxyl-carrier protein] ligase activity"/>
    <property type="evidence" value="ECO:0007669"/>
    <property type="project" value="UniProtKB-UniRule"/>
</dbReference>
<dbReference type="CDD" id="cd16442">
    <property type="entry name" value="BPL"/>
    <property type="match status" value="1"/>
</dbReference>
<evidence type="ECO:0000256" key="5">
    <source>
        <dbReference type="ARBA" id="ARBA00047846"/>
    </source>
</evidence>
<feature type="DNA-binding region" description="H-T-H motif" evidence="6">
    <location>
        <begin position="28"/>
        <end position="47"/>
    </location>
</feature>
<dbReference type="SUPFAM" id="SSF50037">
    <property type="entry name" value="C-terminal domain of transcriptional repressors"/>
    <property type="match status" value="1"/>
</dbReference>
<feature type="binding site" evidence="6">
    <location>
        <begin position="101"/>
        <end position="103"/>
    </location>
    <ligand>
        <name>biotin</name>
        <dbReference type="ChEBI" id="CHEBI:57586"/>
    </ligand>
</feature>
<dbReference type="InterPro" id="IPR036388">
    <property type="entry name" value="WH-like_DNA-bd_sf"/>
</dbReference>
<comment type="catalytic activity">
    <reaction evidence="5 6">
        <text>biotin + L-lysyl-[protein] + ATP = N(6)-biotinyl-L-lysyl-[protein] + AMP + diphosphate + H(+)</text>
        <dbReference type="Rhea" id="RHEA:11756"/>
        <dbReference type="Rhea" id="RHEA-COMP:9752"/>
        <dbReference type="Rhea" id="RHEA-COMP:10505"/>
        <dbReference type="ChEBI" id="CHEBI:15378"/>
        <dbReference type="ChEBI" id="CHEBI:29969"/>
        <dbReference type="ChEBI" id="CHEBI:30616"/>
        <dbReference type="ChEBI" id="CHEBI:33019"/>
        <dbReference type="ChEBI" id="CHEBI:57586"/>
        <dbReference type="ChEBI" id="CHEBI:83144"/>
        <dbReference type="ChEBI" id="CHEBI:456215"/>
        <dbReference type="EC" id="6.3.4.15"/>
    </reaction>
</comment>
<evidence type="ECO:0000256" key="6">
    <source>
        <dbReference type="HAMAP-Rule" id="MF_00978"/>
    </source>
</evidence>
<dbReference type="Gene3D" id="1.10.10.10">
    <property type="entry name" value="Winged helix-like DNA-binding domain superfamily/Winged helix DNA-binding domain"/>
    <property type="match status" value="1"/>
</dbReference>
<dbReference type="GO" id="GO:0003677">
    <property type="term" value="F:DNA binding"/>
    <property type="evidence" value="ECO:0007669"/>
    <property type="project" value="UniProtKB-UniRule"/>
</dbReference>
<feature type="binding site" evidence="6">
    <location>
        <position position="125"/>
    </location>
    <ligand>
        <name>biotin</name>
        <dbReference type="ChEBI" id="CHEBI:57586"/>
    </ligand>
</feature>
<comment type="function">
    <text evidence="6">Acts both as a biotin--[acetyl-CoA-carboxylase] ligase and a biotin-operon repressor. In the presence of ATP, BirA activates biotin to form the BirA-biotinyl-5'-adenylate (BirA-bio-5'-AMP or holoBirA) complex. HoloBirA can either transfer the biotinyl moiety to the biotin carboxyl carrier protein (BCCP) subunit of acetyl-CoA carboxylase, or bind to the biotin operator site and inhibit transcription of the operon.</text>
</comment>
<feature type="binding site" evidence="6">
    <location>
        <position position="195"/>
    </location>
    <ligand>
        <name>biotin</name>
        <dbReference type="ChEBI" id="CHEBI:57586"/>
    </ligand>
</feature>
<evidence type="ECO:0000256" key="2">
    <source>
        <dbReference type="ARBA" id="ARBA00022741"/>
    </source>
</evidence>
<dbReference type="GO" id="GO:0005524">
    <property type="term" value="F:ATP binding"/>
    <property type="evidence" value="ECO:0007669"/>
    <property type="project" value="UniProtKB-UniRule"/>
</dbReference>
<dbReference type="Pfam" id="PF03099">
    <property type="entry name" value="BPL_LplA_LipB"/>
    <property type="match status" value="1"/>
</dbReference>
<dbReference type="KEGG" id="mmob:F6R98_00700"/>
<dbReference type="HAMAP" id="MF_00978">
    <property type="entry name" value="Bifunct_BirA"/>
    <property type="match status" value="1"/>
</dbReference>
<name>A0A5Q0BGR9_9GAMM</name>
<dbReference type="EMBL" id="CP044205">
    <property type="protein sequence ID" value="QFY41318.1"/>
    <property type="molecule type" value="Genomic_DNA"/>
</dbReference>
<keyword evidence="2 6" id="KW-0547">Nucleotide-binding</keyword>
<dbReference type="AlphaFoldDB" id="A0A5Q0BGR9"/>
<evidence type="ECO:0000256" key="3">
    <source>
        <dbReference type="ARBA" id="ARBA00022840"/>
    </source>
</evidence>
<keyword evidence="9" id="KW-1185">Reference proteome</keyword>
<dbReference type="InterPro" id="IPR004408">
    <property type="entry name" value="Biotin_CoA_COase_ligase"/>
</dbReference>
<proteinExistence type="inferred from homology"/>
<dbReference type="OrthoDB" id="9807064at2"/>
<dbReference type="SUPFAM" id="SSF55681">
    <property type="entry name" value="Class II aaRS and biotin synthetases"/>
    <property type="match status" value="1"/>
</dbReference>
<dbReference type="PROSITE" id="PS51733">
    <property type="entry name" value="BPL_LPL_CATALYTIC"/>
    <property type="match status" value="1"/>
</dbReference>
<keyword evidence="6" id="KW-0238">DNA-binding</keyword>
<comment type="similarity">
    <text evidence="6">Belongs to the biotin--protein ligase family.</text>
</comment>
<keyword evidence="6" id="KW-0805">Transcription regulation</keyword>
<dbReference type="Gene3D" id="2.30.30.100">
    <property type="match status" value="1"/>
</dbReference>
<dbReference type="GO" id="GO:0006355">
    <property type="term" value="P:regulation of DNA-templated transcription"/>
    <property type="evidence" value="ECO:0007669"/>
    <property type="project" value="UniProtKB-UniRule"/>
</dbReference>
<gene>
    <name evidence="6" type="primary">birA</name>
    <name evidence="8" type="ORF">F6R98_00700</name>
</gene>
<sequence>MKSGASFCFNANHKTLLRHLGDGRFHSGEQLAKTMAVTRSAIWALAHDLRALGLEINALPRKGYRLAHRFDLLDADQVRAALQADALTLLSAIECHDALDSTNTYLAASARAGAATGTVATAEFQRAGRGRMGRSWLSSPGGSLCFSVLWHFADHAALSGLSLAVGVAIIRALRGLGVTDAGLKWPNDIIWRRRKLGGILLDVSGEVHGRQACVIGIGLNLQMAQAQGHEIDQPWADLAEITGGAQPDRNRLLAAALNELLPLLCGYGVSGLQGLRDEWQAYHHYHGETVQLYQGDRSISGRVAGISADGLLILDCGADGQRHFASGEVSLRMNGQHDG</sequence>
<evidence type="ECO:0000256" key="4">
    <source>
        <dbReference type="ARBA" id="ARBA00023267"/>
    </source>
</evidence>
<protein>
    <recommendedName>
        <fullName evidence="6">Bifunctional ligase/repressor BirA</fullName>
    </recommendedName>
    <alternativeName>
        <fullName evidence="6">Biotin operon repressor</fullName>
    </alternativeName>
    <alternativeName>
        <fullName evidence="6">Biotin--[acetyl-CoA-carboxylase] ligase</fullName>
        <ecNumber evidence="6">6.3.4.15</ecNumber>
    </alternativeName>
    <alternativeName>
        <fullName evidence="6">Biotin--protein ligase</fullName>
    </alternativeName>
    <alternativeName>
        <fullName evidence="6">Biotin-[acetyl-CoA carboxylase] synthetase</fullName>
    </alternativeName>
</protein>
<dbReference type="Pfam" id="PF02237">
    <property type="entry name" value="BPL_C"/>
    <property type="match status" value="1"/>
</dbReference>
<dbReference type="Gene3D" id="3.30.930.10">
    <property type="entry name" value="Bira Bifunctional Protein, Domain 2"/>
    <property type="match status" value="1"/>
</dbReference>
<keyword evidence="3 6" id="KW-0067">ATP-binding</keyword>
<dbReference type="PANTHER" id="PTHR12835">
    <property type="entry name" value="BIOTIN PROTEIN LIGASE"/>
    <property type="match status" value="1"/>
</dbReference>